<evidence type="ECO:0008006" key="5">
    <source>
        <dbReference type="Google" id="ProtNLM"/>
    </source>
</evidence>
<sequence length="128" mass="14815">MISYHLTSSILGIFLAITILWLIRRDHLHSRHAVWWLIVVMAVTFLGFFPNLINPIAQIFGVSYPPSLLFLFSISLILVKLLLIDIHHSNLERKCRRLTQKLAILETQLEQLSSASSKSDQHFNEHEQ</sequence>
<keyword evidence="1" id="KW-0175">Coiled coil</keyword>
<dbReference type="EMBL" id="MSLT01000001">
    <property type="protein sequence ID" value="OUD16248.1"/>
    <property type="molecule type" value="Genomic_DNA"/>
</dbReference>
<dbReference type="AlphaFoldDB" id="A0A251XCC7"/>
<dbReference type="RefSeq" id="WP_245391494.1">
    <property type="nucleotide sequence ID" value="NZ_MSLT01000001.1"/>
</dbReference>
<feature type="transmembrane region" description="Helical" evidence="2">
    <location>
        <begin position="65"/>
        <end position="84"/>
    </location>
</feature>
<accession>A0A251XCC7</accession>
<evidence type="ECO:0000256" key="2">
    <source>
        <dbReference type="SAM" id="Phobius"/>
    </source>
</evidence>
<feature type="transmembrane region" description="Helical" evidence="2">
    <location>
        <begin position="35"/>
        <end position="53"/>
    </location>
</feature>
<feature type="coiled-coil region" evidence="1">
    <location>
        <begin position="88"/>
        <end position="115"/>
    </location>
</feature>
<comment type="caution">
    <text evidence="3">The sequence shown here is derived from an EMBL/GenBank/DDBJ whole genome shotgun (WGS) entry which is preliminary data.</text>
</comment>
<keyword evidence="2" id="KW-0812">Transmembrane</keyword>
<reference evidence="3 4" key="1">
    <citation type="submission" date="2016-12" db="EMBL/GenBank/DDBJ databases">
        <title>Thioflexothrix psekupsii D3 genome sequencing and assembly.</title>
        <authorList>
            <person name="Fomenkov A."/>
            <person name="Vincze T."/>
            <person name="Grabovich M."/>
            <person name="Anton B.P."/>
            <person name="Dubinina G."/>
            <person name="Orlova M."/>
            <person name="Belousova E."/>
            <person name="Roberts R.J."/>
        </authorList>
    </citation>
    <scope>NUCLEOTIDE SEQUENCE [LARGE SCALE GENOMIC DNA]</scope>
    <source>
        <strain evidence="3">D3</strain>
    </source>
</reference>
<organism evidence="3 4">
    <name type="scientific">Thioflexithrix psekupsensis</name>
    <dbReference type="NCBI Taxonomy" id="1570016"/>
    <lineage>
        <taxon>Bacteria</taxon>
        <taxon>Pseudomonadati</taxon>
        <taxon>Pseudomonadota</taxon>
        <taxon>Gammaproteobacteria</taxon>
        <taxon>Thiotrichales</taxon>
        <taxon>Thioflexithrix</taxon>
    </lineage>
</organism>
<protein>
    <recommendedName>
        <fullName evidence="5">DUF2304 domain-containing protein</fullName>
    </recommendedName>
</protein>
<keyword evidence="2" id="KW-1133">Transmembrane helix</keyword>
<dbReference type="Proteomes" id="UP000194798">
    <property type="component" value="Unassembled WGS sequence"/>
</dbReference>
<keyword evidence="4" id="KW-1185">Reference proteome</keyword>
<keyword evidence="2" id="KW-0472">Membrane</keyword>
<dbReference type="InterPro" id="IPR019277">
    <property type="entry name" value="DUF2304"/>
</dbReference>
<dbReference type="Pfam" id="PF10066">
    <property type="entry name" value="DUF2304"/>
    <property type="match status" value="1"/>
</dbReference>
<evidence type="ECO:0000313" key="3">
    <source>
        <dbReference type="EMBL" id="OUD16248.1"/>
    </source>
</evidence>
<gene>
    <name evidence="3" type="ORF">TPSD3_00555</name>
</gene>
<evidence type="ECO:0000313" key="4">
    <source>
        <dbReference type="Proteomes" id="UP000194798"/>
    </source>
</evidence>
<feature type="transmembrane region" description="Helical" evidence="2">
    <location>
        <begin position="6"/>
        <end position="23"/>
    </location>
</feature>
<evidence type="ECO:0000256" key="1">
    <source>
        <dbReference type="SAM" id="Coils"/>
    </source>
</evidence>
<proteinExistence type="predicted"/>
<name>A0A251XCC7_9GAMM</name>